<dbReference type="AlphaFoldDB" id="A0A4R1LQ30"/>
<name>A0A4R1LQ30_9SPHI</name>
<evidence type="ECO:0000313" key="2">
    <source>
        <dbReference type="Proteomes" id="UP000294616"/>
    </source>
</evidence>
<dbReference type="Proteomes" id="UP000294616">
    <property type="component" value="Unassembled WGS sequence"/>
</dbReference>
<protein>
    <submittedName>
        <fullName evidence="1">SnoaL-like polyketide cyclase</fullName>
    </submittedName>
</protein>
<sequence length="130" mass="14564">MAIEKNKQVVIKFNKEFFESGNTEITKELLADNFVNHTAPPNAPTDASVMVQFIIGFHKGFSDVSVQIHEVLGEGDTVSLRKTITATHIGEFMGKMPTGKKVEMNVIEIDILKDGKITDHWSRNDFMQVV</sequence>
<reference evidence="1 2" key="1">
    <citation type="submission" date="2019-03" db="EMBL/GenBank/DDBJ databases">
        <title>Genomic Encyclopedia of Archaeal and Bacterial Type Strains, Phase II (KMG-II): from individual species to whole genera.</title>
        <authorList>
            <person name="Goeker M."/>
        </authorList>
    </citation>
    <scope>NUCLEOTIDE SEQUENCE [LARGE SCALE GENOMIC DNA]</scope>
    <source>
        <strain evidence="1 2">DSM 22554</strain>
    </source>
</reference>
<dbReference type="Gene3D" id="3.10.450.50">
    <property type="match status" value="1"/>
</dbReference>
<comment type="caution">
    <text evidence="1">The sequence shown here is derived from an EMBL/GenBank/DDBJ whole genome shotgun (WGS) entry which is preliminary data.</text>
</comment>
<proteinExistence type="predicted"/>
<dbReference type="GO" id="GO:0030638">
    <property type="term" value="P:polyketide metabolic process"/>
    <property type="evidence" value="ECO:0007669"/>
    <property type="project" value="InterPro"/>
</dbReference>
<evidence type="ECO:0000313" key="1">
    <source>
        <dbReference type="EMBL" id="TCK80872.1"/>
    </source>
</evidence>
<dbReference type="InterPro" id="IPR032710">
    <property type="entry name" value="NTF2-like_dom_sf"/>
</dbReference>
<accession>A0A4R1LQ30</accession>
<dbReference type="PANTHER" id="PTHR38436:SF1">
    <property type="entry name" value="ESTER CYCLASE"/>
    <property type="match status" value="1"/>
</dbReference>
<dbReference type="Pfam" id="PF07366">
    <property type="entry name" value="SnoaL"/>
    <property type="match status" value="1"/>
</dbReference>
<dbReference type="OrthoDB" id="7876517at2"/>
<dbReference type="EMBL" id="SMGO01000003">
    <property type="protein sequence ID" value="TCK80872.1"/>
    <property type="molecule type" value="Genomic_DNA"/>
</dbReference>
<dbReference type="SUPFAM" id="SSF54427">
    <property type="entry name" value="NTF2-like"/>
    <property type="match status" value="1"/>
</dbReference>
<organism evidence="1 2">
    <name type="scientific">Albibacterium bauzanense</name>
    <dbReference type="NCBI Taxonomy" id="653929"/>
    <lineage>
        <taxon>Bacteria</taxon>
        <taxon>Pseudomonadati</taxon>
        <taxon>Bacteroidota</taxon>
        <taxon>Sphingobacteriia</taxon>
        <taxon>Sphingobacteriales</taxon>
        <taxon>Sphingobacteriaceae</taxon>
        <taxon>Albibacterium</taxon>
    </lineage>
</organism>
<dbReference type="PANTHER" id="PTHR38436">
    <property type="entry name" value="POLYKETIDE CYCLASE SNOAL-LIKE DOMAIN"/>
    <property type="match status" value="1"/>
</dbReference>
<gene>
    <name evidence="1" type="ORF">C8N28_2626</name>
</gene>
<keyword evidence="2" id="KW-1185">Reference proteome</keyword>
<dbReference type="RefSeq" id="WP_132225577.1">
    <property type="nucleotide sequence ID" value="NZ_SMGO01000003.1"/>
</dbReference>
<dbReference type="InterPro" id="IPR009959">
    <property type="entry name" value="Cyclase_SnoaL-like"/>
</dbReference>